<accession>A0A0G4I7P2</accession>
<dbReference type="VEuPathDB" id="CryptoDB:Cvel_11738"/>
<organism evidence="2">
    <name type="scientific">Chromera velia CCMP2878</name>
    <dbReference type="NCBI Taxonomy" id="1169474"/>
    <lineage>
        <taxon>Eukaryota</taxon>
        <taxon>Sar</taxon>
        <taxon>Alveolata</taxon>
        <taxon>Colpodellida</taxon>
        <taxon>Chromeraceae</taxon>
        <taxon>Chromera</taxon>
    </lineage>
</organism>
<gene>
    <name evidence="2" type="ORF">Cvel_11738</name>
</gene>
<dbReference type="InterPro" id="IPR000719">
    <property type="entry name" value="Prot_kinase_dom"/>
</dbReference>
<dbReference type="InterPro" id="IPR011009">
    <property type="entry name" value="Kinase-like_dom_sf"/>
</dbReference>
<proteinExistence type="predicted"/>
<dbReference type="Gene3D" id="1.10.510.10">
    <property type="entry name" value="Transferase(Phosphotransferase) domain 1"/>
    <property type="match status" value="1"/>
</dbReference>
<dbReference type="PhylomeDB" id="A0A0G4I7P2"/>
<dbReference type="EMBL" id="CDMZ01005515">
    <property type="protein sequence ID" value="CEM53119.1"/>
    <property type="molecule type" value="Genomic_DNA"/>
</dbReference>
<sequence length="259" mass="28057">MYGFLSFLKFIDHACPASSIRAGPASGGLGRGVYGVTYAALNTTGGIARTRNPNKSGATFYLPAGGEYAEKLFSEEEARIQGAVEKEACIQQYVFEKTGVAPQVFASWGCGGQGFVLMEKMGRDLHSLLDVLRLVGEADLVTPSGAAFSKKGVLREVADGILGALEALADLACMHGDMHGGNIMFDQEGKIRFVDFGMARCENPSRWSDEKKKRTVKSQTRDVTELPGEVLKKQDAAPFGEFKKEGTWRQPLSFWGAKT</sequence>
<dbReference type="Pfam" id="PF00069">
    <property type="entry name" value="Pkinase"/>
    <property type="match status" value="1"/>
</dbReference>
<reference evidence="2" key="1">
    <citation type="submission" date="2014-11" db="EMBL/GenBank/DDBJ databases">
        <authorList>
            <person name="Otto D Thomas"/>
            <person name="Naeem Raeece"/>
        </authorList>
    </citation>
    <scope>NUCLEOTIDE SEQUENCE</scope>
</reference>
<feature type="domain" description="Protein kinase" evidence="1">
    <location>
        <begin position="23"/>
        <end position="259"/>
    </location>
</feature>
<protein>
    <recommendedName>
        <fullName evidence="1">Protein kinase domain-containing protein</fullName>
    </recommendedName>
</protein>
<evidence type="ECO:0000259" key="1">
    <source>
        <dbReference type="PROSITE" id="PS50011"/>
    </source>
</evidence>
<dbReference type="AlphaFoldDB" id="A0A0G4I7P2"/>
<dbReference type="SUPFAM" id="SSF56112">
    <property type="entry name" value="Protein kinase-like (PK-like)"/>
    <property type="match status" value="1"/>
</dbReference>
<evidence type="ECO:0000313" key="2">
    <source>
        <dbReference type="EMBL" id="CEM53119.1"/>
    </source>
</evidence>
<dbReference type="PROSITE" id="PS50011">
    <property type="entry name" value="PROTEIN_KINASE_DOM"/>
    <property type="match status" value="1"/>
</dbReference>
<dbReference type="GO" id="GO:0004672">
    <property type="term" value="F:protein kinase activity"/>
    <property type="evidence" value="ECO:0007669"/>
    <property type="project" value="InterPro"/>
</dbReference>
<dbReference type="GO" id="GO:0005524">
    <property type="term" value="F:ATP binding"/>
    <property type="evidence" value="ECO:0007669"/>
    <property type="project" value="InterPro"/>
</dbReference>
<name>A0A0G4I7P2_9ALVE</name>